<evidence type="ECO:0000313" key="2">
    <source>
        <dbReference type="EMBL" id="CAB5357191.1"/>
    </source>
</evidence>
<dbReference type="VEuPathDB" id="FungiDB:RhiirFUN_026874"/>
<evidence type="ECO:0000259" key="1">
    <source>
        <dbReference type="Pfam" id="PF26253"/>
    </source>
</evidence>
<dbReference type="AlphaFoldDB" id="A0A915Z0Z3"/>
<dbReference type="InterPro" id="IPR058752">
    <property type="entry name" value="RDRP_C_head"/>
</dbReference>
<protein>
    <recommendedName>
        <fullName evidence="1">RDRP C-terminal head domain-containing protein</fullName>
    </recommendedName>
</protein>
<feature type="domain" description="RDRP C-terminal head" evidence="1">
    <location>
        <begin position="2"/>
        <end position="55"/>
    </location>
</feature>
<dbReference type="OrthoDB" id="2397396at2759"/>
<sequence>MESKAYAWYYVSYHPSELGDDDSENMISFPWIVHDILCDIAVRNNHKVKGTRRVSTPPTATFTEGTIRSTHNNQNGFNNNQNGFYNTTNYRNGSNGVSMEPIDLLGPDDVNSNIFSTGNQNQNYNFDQNQDLISGLNDKYEPSKYQHSIDDDLMADIEMLKLSIKKKY</sequence>
<dbReference type="Proteomes" id="UP000684084">
    <property type="component" value="Unassembled WGS sequence"/>
</dbReference>
<name>A0A915Z0Z3_9GLOM</name>
<accession>A0A915Z0Z3</accession>
<proteinExistence type="predicted"/>
<comment type="caution">
    <text evidence="2">The sequence shown here is derived from an EMBL/GenBank/DDBJ whole genome shotgun (WGS) entry which is preliminary data.</text>
</comment>
<evidence type="ECO:0000313" key="3">
    <source>
        <dbReference type="Proteomes" id="UP000684084"/>
    </source>
</evidence>
<gene>
    <name evidence="2" type="ORF">CHRIB12_LOCUS6653</name>
</gene>
<dbReference type="Pfam" id="PF26253">
    <property type="entry name" value="RdRP_head"/>
    <property type="match status" value="1"/>
</dbReference>
<organism evidence="2 3">
    <name type="scientific">Rhizophagus irregularis</name>
    <dbReference type="NCBI Taxonomy" id="588596"/>
    <lineage>
        <taxon>Eukaryota</taxon>
        <taxon>Fungi</taxon>
        <taxon>Fungi incertae sedis</taxon>
        <taxon>Mucoromycota</taxon>
        <taxon>Glomeromycotina</taxon>
        <taxon>Glomeromycetes</taxon>
        <taxon>Glomerales</taxon>
        <taxon>Glomeraceae</taxon>
        <taxon>Rhizophagus</taxon>
    </lineage>
</organism>
<reference evidence="2" key="1">
    <citation type="submission" date="2020-05" db="EMBL/GenBank/DDBJ databases">
        <authorList>
            <person name="Rincon C."/>
            <person name="Sanders R I."/>
            <person name="Robbins C."/>
            <person name="Chaturvedi A."/>
        </authorList>
    </citation>
    <scope>NUCLEOTIDE SEQUENCE</scope>
    <source>
        <strain evidence="2">CHB12</strain>
    </source>
</reference>
<dbReference type="EMBL" id="CAGKOT010000011">
    <property type="protein sequence ID" value="CAB5357191.1"/>
    <property type="molecule type" value="Genomic_DNA"/>
</dbReference>